<sequence>MTGEQLRELREALVMSQREFAEMVGVSYSTISNIESGARTMSLLTRAKIVQKIQLDEGLFIFVEKSQKLNRLIHNLMINH</sequence>
<dbReference type="CDD" id="cd00093">
    <property type="entry name" value="HTH_XRE"/>
    <property type="match status" value="1"/>
</dbReference>
<name>A0A2M9Q6X3_9BACI</name>
<protein>
    <recommendedName>
        <fullName evidence="1">HTH cro/C1-type domain-containing protein</fullName>
    </recommendedName>
</protein>
<dbReference type="Pfam" id="PF01381">
    <property type="entry name" value="HTH_3"/>
    <property type="match status" value="1"/>
</dbReference>
<comment type="caution">
    <text evidence="2">The sequence shown here is derived from an EMBL/GenBank/DDBJ whole genome shotgun (WGS) entry which is preliminary data.</text>
</comment>
<dbReference type="Proteomes" id="UP000232101">
    <property type="component" value="Unassembled WGS sequence"/>
</dbReference>
<dbReference type="EMBL" id="PHQY01000587">
    <property type="protein sequence ID" value="PJO43813.1"/>
    <property type="molecule type" value="Genomic_DNA"/>
</dbReference>
<proteinExistence type="predicted"/>
<dbReference type="SMART" id="SM00530">
    <property type="entry name" value="HTH_XRE"/>
    <property type="match status" value="1"/>
</dbReference>
<dbReference type="RefSeq" id="WP_100542960.1">
    <property type="nucleotide sequence ID" value="NZ_PHQY01000587.1"/>
</dbReference>
<dbReference type="InterPro" id="IPR001387">
    <property type="entry name" value="Cro/C1-type_HTH"/>
</dbReference>
<feature type="domain" description="HTH cro/C1-type" evidence="1">
    <location>
        <begin position="6"/>
        <end position="60"/>
    </location>
</feature>
<evidence type="ECO:0000259" key="1">
    <source>
        <dbReference type="PROSITE" id="PS50943"/>
    </source>
</evidence>
<accession>A0A2M9Q6X3</accession>
<dbReference type="Gene3D" id="1.10.260.40">
    <property type="entry name" value="lambda repressor-like DNA-binding domains"/>
    <property type="match status" value="1"/>
</dbReference>
<dbReference type="GO" id="GO:0003677">
    <property type="term" value="F:DNA binding"/>
    <property type="evidence" value="ECO:0007669"/>
    <property type="project" value="InterPro"/>
</dbReference>
<dbReference type="InterPro" id="IPR010982">
    <property type="entry name" value="Lambda_DNA-bd_dom_sf"/>
</dbReference>
<reference evidence="2 3" key="1">
    <citation type="submission" date="2017-11" db="EMBL/GenBank/DDBJ databases">
        <title>Bacterial isolate from king chilli rhizosphere.</title>
        <authorList>
            <person name="Takhelmayum P."/>
            <person name="Sarangthem I."/>
        </authorList>
    </citation>
    <scope>NUCLEOTIDE SEQUENCE [LARGE SCALE GENOMIC DNA]</scope>
    <source>
        <strain evidence="3">t26</strain>
    </source>
</reference>
<gene>
    <name evidence="2" type="ORF">CWD94_10190</name>
</gene>
<dbReference type="AlphaFoldDB" id="A0A2M9Q6X3"/>
<dbReference type="SUPFAM" id="SSF47413">
    <property type="entry name" value="lambda repressor-like DNA-binding domains"/>
    <property type="match status" value="1"/>
</dbReference>
<dbReference type="PROSITE" id="PS50943">
    <property type="entry name" value="HTH_CROC1"/>
    <property type="match status" value="1"/>
</dbReference>
<evidence type="ECO:0000313" key="2">
    <source>
        <dbReference type="EMBL" id="PJO43813.1"/>
    </source>
</evidence>
<evidence type="ECO:0000313" key="3">
    <source>
        <dbReference type="Proteomes" id="UP000232101"/>
    </source>
</evidence>
<organism evidence="2 3">
    <name type="scientific">Lysinibacillus xylanilyticus</name>
    <dbReference type="NCBI Taxonomy" id="582475"/>
    <lineage>
        <taxon>Bacteria</taxon>
        <taxon>Bacillati</taxon>
        <taxon>Bacillota</taxon>
        <taxon>Bacilli</taxon>
        <taxon>Bacillales</taxon>
        <taxon>Bacillaceae</taxon>
        <taxon>Lysinibacillus</taxon>
    </lineage>
</organism>